<evidence type="ECO:0000256" key="5">
    <source>
        <dbReference type="ARBA" id="ARBA00022989"/>
    </source>
</evidence>
<dbReference type="GO" id="GO:0005886">
    <property type="term" value="C:plasma membrane"/>
    <property type="evidence" value="ECO:0007669"/>
    <property type="project" value="UniProtKB-SubCell"/>
</dbReference>
<comment type="similarity">
    <text evidence="2">Belongs to the UPF0702 family.</text>
</comment>
<dbReference type="PANTHER" id="PTHR34582:SF6">
    <property type="entry name" value="UPF0702 TRANSMEMBRANE PROTEIN YCAP"/>
    <property type="match status" value="1"/>
</dbReference>
<organism evidence="9 10">
    <name type="scientific">Clostridium butyricum</name>
    <dbReference type="NCBI Taxonomy" id="1492"/>
    <lineage>
        <taxon>Bacteria</taxon>
        <taxon>Bacillati</taxon>
        <taxon>Bacillota</taxon>
        <taxon>Clostridia</taxon>
        <taxon>Eubacteriales</taxon>
        <taxon>Clostridiaceae</taxon>
        <taxon>Clostridium</taxon>
    </lineage>
</organism>
<feature type="region of interest" description="Disordered" evidence="7">
    <location>
        <begin position="146"/>
        <end position="167"/>
    </location>
</feature>
<keyword evidence="4" id="KW-0812">Transmembrane</keyword>
<evidence type="ECO:0000313" key="10">
    <source>
        <dbReference type="Proteomes" id="UP000238081"/>
    </source>
</evidence>
<comment type="caution">
    <text evidence="9">The sequence shown here is derived from an EMBL/GenBank/DDBJ whole genome shotgun (WGS) entry which is preliminary data.</text>
</comment>
<sequence length="238" mass="27146">MIIVCIRTILLYSLVVLTMRLMGKRQIGELQPYEFVITIMISDLASLPMQDQRYPLLQGIVPIITLLFLKTLITQLELKLQPARNILDGSPCILIYNGKINYDALKKQQLNLDELFEELRLAKCYNLDEIQYAILENSGQMSILPKNYNSSSGSSDSSSGKSDNTSTQKVVLPKILIADGKINKRSITSMNKSEEWIMKVLKDHNINSIDNILVAMYDTQGKFSVQYYDDYEKECCKQ</sequence>
<feature type="domain" description="YetF C-terminal" evidence="8">
    <location>
        <begin position="79"/>
        <end position="218"/>
    </location>
</feature>
<evidence type="ECO:0000256" key="2">
    <source>
        <dbReference type="ARBA" id="ARBA00006448"/>
    </source>
</evidence>
<accession>A0A2S7F4U8</accession>
<evidence type="ECO:0000256" key="6">
    <source>
        <dbReference type="ARBA" id="ARBA00023136"/>
    </source>
</evidence>
<keyword evidence="6" id="KW-0472">Membrane</keyword>
<gene>
    <name evidence="9" type="ORF">AWN73_06245</name>
</gene>
<keyword evidence="5" id="KW-1133">Transmembrane helix</keyword>
<name>A0A2S7F4U8_CLOBU</name>
<dbReference type="InterPro" id="IPR023090">
    <property type="entry name" value="UPF0702_alpha/beta_dom_sf"/>
</dbReference>
<dbReference type="AlphaFoldDB" id="A0A2S7F4U8"/>
<dbReference type="PANTHER" id="PTHR34582">
    <property type="entry name" value="UPF0702 TRANSMEMBRANE PROTEIN YCAP"/>
    <property type="match status" value="1"/>
</dbReference>
<dbReference type="Pfam" id="PF04239">
    <property type="entry name" value="DUF421"/>
    <property type="match status" value="1"/>
</dbReference>
<evidence type="ECO:0000256" key="4">
    <source>
        <dbReference type="ARBA" id="ARBA00022692"/>
    </source>
</evidence>
<dbReference type="RefSeq" id="WP_027635502.1">
    <property type="nucleotide sequence ID" value="NZ_CANCWB010000001.1"/>
</dbReference>
<feature type="compositionally biased region" description="Low complexity" evidence="7">
    <location>
        <begin position="149"/>
        <end position="167"/>
    </location>
</feature>
<dbReference type="Gene3D" id="3.30.240.20">
    <property type="entry name" value="bsu07140 like domains"/>
    <property type="match status" value="2"/>
</dbReference>
<evidence type="ECO:0000256" key="7">
    <source>
        <dbReference type="SAM" id="MobiDB-lite"/>
    </source>
</evidence>
<evidence type="ECO:0000256" key="1">
    <source>
        <dbReference type="ARBA" id="ARBA00004651"/>
    </source>
</evidence>
<evidence type="ECO:0000259" key="8">
    <source>
        <dbReference type="Pfam" id="PF04239"/>
    </source>
</evidence>
<reference evidence="9 10" key="1">
    <citation type="submission" date="2016-01" db="EMBL/GenBank/DDBJ databases">
        <title>Characterization of the Clostridium difficile lineages that are prevalent in Hong Kong and China.</title>
        <authorList>
            <person name="Kwok J.S.-L."/>
            <person name="Lam W.-Y."/>
            <person name="Ip M."/>
            <person name="Chan T.-F."/>
            <person name="Hawkey P.M."/>
            <person name="Tsui S.K.-W."/>
        </authorList>
    </citation>
    <scope>NUCLEOTIDE SEQUENCE [LARGE SCALE GENOMIC DNA]</scope>
    <source>
        <strain evidence="9 10">300064</strain>
    </source>
</reference>
<keyword evidence="3" id="KW-1003">Cell membrane</keyword>
<protein>
    <recommendedName>
        <fullName evidence="8">YetF C-terminal domain-containing protein</fullName>
    </recommendedName>
</protein>
<evidence type="ECO:0000256" key="3">
    <source>
        <dbReference type="ARBA" id="ARBA00022475"/>
    </source>
</evidence>
<dbReference type="EMBL" id="LRDH01000173">
    <property type="protein sequence ID" value="PPV11903.1"/>
    <property type="molecule type" value="Genomic_DNA"/>
</dbReference>
<proteinExistence type="inferred from homology"/>
<comment type="subcellular location">
    <subcellularLocation>
        <location evidence="1">Cell membrane</location>
        <topology evidence="1">Multi-pass membrane protein</topology>
    </subcellularLocation>
</comment>
<dbReference type="Proteomes" id="UP000238081">
    <property type="component" value="Unassembled WGS sequence"/>
</dbReference>
<evidence type="ECO:0000313" key="9">
    <source>
        <dbReference type="EMBL" id="PPV11903.1"/>
    </source>
</evidence>
<dbReference type="InterPro" id="IPR007353">
    <property type="entry name" value="DUF421"/>
</dbReference>